<reference evidence="2" key="1">
    <citation type="journal article" date="2022" name="Mol. Ecol. Resour.">
        <title>The genomes of chicory, endive, great burdock and yacon provide insights into Asteraceae palaeo-polyploidization history and plant inulin production.</title>
        <authorList>
            <person name="Fan W."/>
            <person name="Wang S."/>
            <person name="Wang H."/>
            <person name="Wang A."/>
            <person name="Jiang F."/>
            <person name="Liu H."/>
            <person name="Zhao H."/>
            <person name="Xu D."/>
            <person name="Zhang Y."/>
        </authorList>
    </citation>
    <scope>NUCLEOTIDE SEQUENCE [LARGE SCALE GENOMIC DNA]</scope>
    <source>
        <strain evidence="2">cv. Niubang</strain>
    </source>
</reference>
<dbReference type="Proteomes" id="UP001055879">
    <property type="component" value="Linkage Group LG05"/>
</dbReference>
<evidence type="ECO:0000313" key="1">
    <source>
        <dbReference type="EMBL" id="KAI3728301.1"/>
    </source>
</evidence>
<keyword evidence="2" id="KW-1185">Reference proteome</keyword>
<accession>A0ACB9C1W3</accession>
<proteinExistence type="predicted"/>
<evidence type="ECO:0000313" key="2">
    <source>
        <dbReference type="Proteomes" id="UP001055879"/>
    </source>
</evidence>
<name>A0ACB9C1W3_ARCLA</name>
<dbReference type="EMBL" id="CM042051">
    <property type="protein sequence ID" value="KAI3728301.1"/>
    <property type="molecule type" value="Genomic_DNA"/>
</dbReference>
<sequence length="117" mass="13735">MMAGLSLSTNDDDDNRLKTGNRRRVHLRRRRMEFREFRQVNAECGGQFKRFCREYDEEGSGGVGHDEVIGKRNGVRMTKVIRRNPFQSHRYYKNGGRTGEEGKLGREEALRLKKTWS</sequence>
<comment type="caution">
    <text evidence="1">The sequence shown here is derived from an EMBL/GenBank/DDBJ whole genome shotgun (WGS) entry which is preliminary data.</text>
</comment>
<protein>
    <submittedName>
        <fullName evidence="1">Uncharacterized protein</fullName>
    </submittedName>
</protein>
<gene>
    <name evidence="1" type="ORF">L6452_16935</name>
</gene>
<reference evidence="1 2" key="2">
    <citation type="journal article" date="2022" name="Mol. Ecol. Resour.">
        <title>The genomes of chicory, endive, great burdock and yacon provide insights into Asteraceae paleo-polyploidization history and plant inulin production.</title>
        <authorList>
            <person name="Fan W."/>
            <person name="Wang S."/>
            <person name="Wang H."/>
            <person name="Wang A."/>
            <person name="Jiang F."/>
            <person name="Liu H."/>
            <person name="Zhao H."/>
            <person name="Xu D."/>
            <person name="Zhang Y."/>
        </authorList>
    </citation>
    <scope>NUCLEOTIDE SEQUENCE [LARGE SCALE GENOMIC DNA]</scope>
    <source>
        <strain evidence="2">cv. Niubang</strain>
    </source>
</reference>
<organism evidence="1 2">
    <name type="scientific">Arctium lappa</name>
    <name type="common">Greater burdock</name>
    <name type="synonym">Lappa major</name>
    <dbReference type="NCBI Taxonomy" id="4217"/>
    <lineage>
        <taxon>Eukaryota</taxon>
        <taxon>Viridiplantae</taxon>
        <taxon>Streptophyta</taxon>
        <taxon>Embryophyta</taxon>
        <taxon>Tracheophyta</taxon>
        <taxon>Spermatophyta</taxon>
        <taxon>Magnoliopsida</taxon>
        <taxon>eudicotyledons</taxon>
        <taxon>Gunneridae</taxon>
        <taxon>Pentapetalae</taxon>
        <taxon>asterids</taxon>
        <taxon>campanulids</taxon>
        <taxon>Asterales</taxon>
        <taxon>Asteraceae</taxon>
        <taxon>Carduoideae</taxon>
        <taxon>Cardueae</taxon>
        <taxon>Arctiinae</taxon>
        <taxon>Arctium</taxon>
    </lineage>
</organism>